<keyword evidence="2" id="KW-0472">Membrane</keyword>
<feature type="transmembrane region" description="Helical" evidence="2">
    <location>
        <begin position="375"/>
        <end position="394"/>
    </location>
</feature>
<dbReference type="eggNOG" id="COG4981">
    <property type="taxonomic scope" value="Bacteria"/>
</dbReference>
<protein>
    <submittedName>
        <fullName evidence="4">Arabinofuranosyltransferase D</fullName>
    </submittedName>
</protein>
<keyword evidence="4" id="KW-0808">Transferase</keyword>
<feature type="domain" description="Alpha-(1-&gt;3)-arabinofuranosyltransferase N-terminal GT-C" evidence="3">
    <location>
        <begin position="34"/>
        <end position="683"/>
    </location>
</feature>
<evidence type="ECO:0000313" key="5">
    <source>
        <dbReference type="Proteomes" id="UP000014809"/>
    </source>
</evidence>
<dbReference type="Pfam" id="PF11847">
    <property type="entry name" value="GT-C_AftD"/>
    <property type="match status" value="1"/>
</dbReference>
<organism evidence="4 5">
    <name type="scientific">Corynebacterium terpenotabidum Y-11</name>
    <dbReference type="NCBI Taxonomy" id="1200352"/>
    <lineage>
        <taxon>Bacteria</taxon>
        <taxon>Bacillati</taxon>
        <taxon>Actinomycetota</taxon>
        <taxon>Actinomycetes</taxon>
        <taxon>Mycobacteriales</taxon>
        <taxon>Corynebacteriaceae</taxon>
        <taxon>Corynebacterium</taxon>
    </lineage>
</organism>
<accession>S4XBC8</accession>
<dbReference type="STRING" id="1200352.A606_01230"/>
<name>S4XBC8_9CORY</name>
<feature type="transmembrane region" description="Helical" evidence="2">
    <location>
        <begin position="233"/>
        <end position="252"/>
    </location>
</feature>
<evidence type="ECO:0000313" key="4">
    <source>
        <dbReference type="EMBL" id="AGP29901.1"/>
    </source>
</evidence>
<feature type="region of interest" description="Disordered" evidence="1">
    <location>
        <begin position="658"/>
        <end position="683"/>
    </location>
</feature>
<feature type="transmembrane region" description="Helical" evidence="2">
    <location>
        <begin position="415"/>
        <end position="434"/>
    </location>
</feature>
<feature type="transmembrane region" description="Helical" evidence="2">
    <location>
        <begin position="195"/>
        <end position="221"/>
    </location>
</feature>
<dbReference type="InterPro" id="IPR008979">
    <property type="entry name" value="Galactose-bd-like_sf"/>
</dbReference>
<proteinExistence type="predicted"/>
<feature type="transmembrane region" description="Helical" evidence="2">
    <location>
        <begin position="1045"/>
        <end position="1077"/>
    </location>
</feature>
<dbReference type="InterPro" id="IPR021798">
    <property type="entry name" value="AftD_N"/>
</dbReference>
<sequence length="1158" mass="122098">MTRSSAPCSTANVADLTPTPTLTRRGWTLSVLAWFLLCLVQAPPLTVADTKHDLVADPWGFLHQVLSPWTDIFPLGQLQNQAYGYLFPHGLFFALLSPLPDWLTQRLWWTLLLTLAFAGTVKLLEATGTGSRTSRLIAAVLYALSPRILTTLGAISSEAWPVALVPWILLPLVRILATDAPPPRRVATAALSSTVAVLCLGAVNAVATAAAVLPALVWWLVAGVGRSGQRRTAWRFMAWWAPAMVLACFWWIGPLLILGRYSPPFTDYIESAGITTHWFSLGEILRGTTSWTPFLSDERQAGAALVSEPVFVAGTLIVALLGLLGLLRLRDSHRTAWLMMLATGLLIFGLAGPFSPVAEDVRSFLDGAGAPLRNLHKFDALVRLPLIVGVAHLLSRVRVPIQRAQWAHPERHRPVVVVLTVGLLLGVVTAPAWSGRLVPVDGYRSVPTYWSEAAAWLNNPENGASASRTMILPRAASARQNWGNTRDEPAQALLDVPWVVRDAVPLVPPEAIRGLDGVQREFDTGTASPTLAAALTQQGVGFLLVRSDLTSAADTPGARLVLRTLRTSPGFTEEASFGDGDIHIFRVGEDAATTAPRTIHVDDLDVVAGGAEVLPRLAAADGAARDRILVGDAAAAGLTGDLAGTPVTVTDTPALREHSFGTVTSPDSAIRAPSDPWRGMNPVRDYPSVGTLTEVRESGGHILASSAADDPTSLDGADTLSSVSAAVDDDPTTAWYPASGSPVNQSLTVSLDEPVQQLRLTAQAQGTSLRLQVTTSREGQTVASTTMQVSVGRETTVSLPPGSADQVELRITGAWGRAGLSEFSLTAPDGTDVTPRRDIVVPPLTDGSSPGRWVLGQEIAEGTMRRTVTVPDGGTEVTVTSADCGVDVLIDGVAVPCGATLALAGGDHEVRSTARWVELRTPASESSTGGSGDRIVVTPTAVNSGRQARLDVDGQSVDLEPVTVNGWQQGWLVPASWSAVASLTDEDLAAAVTVDFPATTTYRAWLAAGLAAALVLLGAWLFLLLSSRGGYQRDRERAPRPTGAVGTATAALAGAAVAWILAGIPGILVAAVTVGALQIPHRWIRGTWIVLVSGGLATVLFTRGPWGAGGLSNSYAGDSLTAQLLLVVCLSAVVAAPRADRAFHQRDTARRAGSSTSE</sequence>
<evidence type="ECO:0000256" key="2">
    <source>
        <dbReference type="SAM" id="Phobius"/>
    </source>
</evidence>
<dbReference type="GO" id="GO:0016740">
    <property type="term" value="F:transferase activity"/>
    <property type="evidence" value="ECO:0007669"/>
    <property type="project" value="UniProtKB-KW"/>
</dbReference>
<feature type="transmembrane region" description="Helical" evidence="2">
    <location>
        <begin position="107"/>
        <end position="124"/>
    </location>
</feature>
<dbReference type="EMBL" id="CP003696">
    <property type="protein sequence ID" value="AGP29901.1"/>
    <property type="molecule type" value="Genomic_DNA"/>
</dbReference>
<dbReference type="AlphaFoldDB" id="S4XBC8"/>
<feature type="transmembrane region" description="Helical" evidence="2">
    <location>
        <begin position="310"/>
        <end position="329"/>
    </location>
</feature>
<gene>
    <name evidence="4" type="ORF">A606_01230</name>
</gene>
<feature type="transmembrane region" description="Helical" evidence="2">
    <location>
        <begin position="136"/>
        <end position="155"/>
    </location>
</feature>
<evidence type="ECO:0000256" key="1">
    <source>
        <dbReference type="SAM" id="MobiDB-lite"/>
    </source>
</evidence>
<dbReference type="RefSeq" id="WP_020440266.1">
    <property type="nucleotide sequence ID" value="NC_021663.1"/>
</dbReference>
<feature type="transmembrane region" description="Helical" evidence="2">
    <location>
        <begin position="1004"/>
        <end position="1025"/>
    </location>
</feature>
<dbReference type="KEGG" id="cter:A606_01230"/>
<dbReference type="Proteomes" id="UP000014809">
    <property type="component" value="Chromosome"/>
</dbReference>
<reference evidence="4 5" key="1">
    <citation type="submission" date="2012-06" db="EMBL/GenBank/DDBJ databases">
        <title>Complete genome sequence of Corynebacterium terpenotabidum Y-11 (=DSM 44721).</title>
        <authorList>
            <person name="Ruckert C."/>
            <person name="Albersmeier A."/>
            <person name="Al-Dilaimi A."/>
            <person name="Szczepanowski R."/>
            <person name="Kalinowski J."/>
        </authorList>
    </citation>
    <scope>NUCLEOTIDE SEQUENCE [LARGE SCALE GENOMIC DNA]</scope>
    <source>
        <strain evidence="4 5">Y-11</strain>
    </source>
</reference>
<keyword evidence="5" id="KW-1185">Reference proteome</keyword>
<feature type="transmembrane region" description="Helical" evidence="2">
    <location>
        <begin position="1083"/>
        <end position="1103"/>
    </location>
</feature>
<dbReference type="HOGENOM" id="CLU_003192_1_0_11"/>
<dbReference type="Gene3D" id="2.60.120.260">
    <property type="entry name" value="Galactose-binding domain-like"/>
    <property type="match status" value="1"/>
</dbReference>
<dbReference type="SUPFAM" id="SSF49785">
    <property type="entry name" value="Galactose-binding domain-like"/>
    <property type="match status" value="1"/>
</dbReference>
<evidence type="ECO:0000259" key="3">
    <source>
        <dbReference type="Pfam" id="PF11847"/>
    </source>
</evidence>
<keyword evidence="2" id="KW-0812">Transmembrane</keyword>
<feature type="transmembrane region" description="Helical" evidence="2">
    <location>
        <begin position="336"/>
        <end position="355"/>
    </location>
</feature>
<keyword evidence="2" id="KW-1133">Transmembrane helix</keyword>
<dbReference type="PATRIC" id="fig|1200352.3.peg.244"/>